<organism evidence="2 3">
    <name type="scientific">Aliarcobacter butzleri L348</name>
    <dbReference type="NCBI Taxonomy" id="1447256"/>
    <lineage>
        <taxon>Bacteria</taxon>
        <taxon>Pseudomonadati</taxon>
        <taxon>Campylobacterota</taxon>
        <taxon>Epsilonproteobacteria</taxon>
        <taxon>Campylobacterales</taxon>
        <taxon>Arcobacteraceae</taxon>
        <taxon>Aliarcobacter</taxon>
    </lineage>
</organism>
<dbReference type="Proteomes" id="UP000035514">
    <property type="component" value="Unassembled WGS sequence"/>
</dbReference>
<evidence type="ECO:0000313" key="2">
    <source>
        <dbReference type="EMBL" id="KLE01922.1"/>
    </source>
</evidence>
<keyword evidence="1" id="KW-1133">Transmembrane helix</keyword>
<dbReference type="EMBL" id="JAIQ01000050">
    <property type="protein sequence ID" value="KLE01922.1"/>
    <property type="molecule type" value="Genomic_DNA"/>
</dbReference>
<accession>A0A0G9K5U5</accession>
<dbReference type="AlphaFoldDB" id="A0A0G9K5U5"/>
<keyword evidence="1" id="KW-0472">Membrane</keyword>
<evidence type="ECO:0000256" key="1">
    <source>
        <dbReference type="SAM" id="Phobius"/>
    </source>
</evidence>
<proteinExistence type="predicted"/>
<keyword evidence="1" id="KW-0812">Transmembrane</keyword>
<sequence>MKKNIDIAGFTQKQRLDELERIKTKYEKKGYKYIDYTDNGMTKSFATFEIDEANIKQGSGIFKKIFLGIIVVIIVLIIIAPSDNEEKVVAQKPEIISNLETQKEQTKEESKNPPNTITTKLTFDIINSLKDNYNIEAGIFEDMPLYYDKLCSSDKACQIYAGKTQIQVIYKSVSVNPSSKVAPEDYLETCSASFIALTNANKDLAEDIIAQAFSFASKNGSAKYETLGVEFKVVPDRMTGLLKCEFFKP</sequence>
<protein>
    <submittedName>
        <fullName evidence="2">Uncharacterized protein</fullName>
    </submittedName>
</protein>
<dbReference type="PATRIC" id="fig|1447256.3.peg.396"/>
<dbReference type="RefSeq" id="WP_046996193.1">
    <property type="nucleotide sequence ID" value="NZ_JAIQ01000050.1"/>
</dbReference>
<name>A0A0G9K5U5_9BACT</name>
<comment type="caution">
    <text evidence="2">The sequence shown here is derived from an EMBL/GenBank/DDBJ whole genome shotgun (WGS) entry which is preliminary data.</text>
</comment>
<evidence type="ECO:0000313" key="3">
    <source>
        <dbReference type="Proteomes" id="UP000035514"/>
    </source>
</evidence>
<gene>
    <name evidence="2" type="ORF">AA20_02055</name>
</gene>
<feature type="transmembrane region" description="Helical" evidence="1">
    <location>
        <begin position="65"/>
        <end position="82"/>
    </location>
</feature>
<reference evidence="2 3" key="1">
    <citation type="submission" date="2014-01" db="EMBL/GenBank/DDBJ databases">
        <title>Development of a Comparative Genomic Fingerprinting Assay for High Resolution Genotyping of Arcobacter butzleri.</title>
        <authorList>
            <person name="Webb A.L."/>
            <person name="Inglis G.D."/>
            <person name="Kruczkiewicz P."/>
            <person name="Selinger L.B."/>
            <person name="Taboada E.N."/>
        </authorList>
    </citation>
    <scope>NUCLEOTIDE SEQUENCE [LARGE SCALE GENOMIC DNA]</scope>
    <source>
        <strain evidence="2 3">L348</strain>
    </source>
</reference>